<dbReference type="EMBL" id="CP027750">
    <property type="protein sequence ID" value="AZE30480.1"/>
    <property type="molecule type" value="Genomic_DNA"/>
</dbReference>
<accession>A0AAD0ZHZ3</accession>
<gene>
    <name evidence="1" type="ORF">C4K07_3697</name>
</gene>
<evidence type="ECO:0000313" key="1">
    <source>
        <dbReference type="EMBL" id="AZE30480.1"/>
    </source>
</evidence>
<protein>
    <submittedName>
        <fullName evidence="1">Uncharacterized protein</fullName>
    </submittedName>
</protein>
<reference evidence="1 2" key="1">
    <citation type="submission" date="2018-03" db="EMBL/GenBank/DDBJ databases">
        <title>Diversity of phytobeneficial traits revealed by whole-genome analysis of worldwide-isolated phenazine-producing Pseudomonas spp.</title>
        <authorList>
            <person name="Biessy A."/>
            <person name="Novinscak A."/>
            <person name="Blom J."/>
            <person name="Leger G."/>
            <person name="Thomashow L.S."/>
            <person name="Cazorla F.M."/>
            <person name="Josic D."/>
            <person name="Filion M."/>
        </authorList>
    </citation>
    <scope>NUCLEOTIDE SEQUENCE [LARGE SCALE GENOMIC DNA]</scope>
    <source>
        <strain evidence="1 2">ChPhzS24</strain>
    </source>
</reference>
<organism evidence="1 2">
    <name type="scientific">Pseudomonas chlororaphis subsp. aureofaciens</name>
    <dbReference type="NCBI Taxonomy" id="587851"/>
    <lineage>
        <taxon>Bacteria</taxon>
        <taxon>Pseudomonadati</taxon>
        <taxon>Pseudomonadota</taxon>
        <taxon>Gammaproteobacteria</taxon>
        <taxon>Pseudomonadales</taxon>
        <taxon>Pseudomonadaceae</taxon>
        <taxon>Pseudomonas</taxon>
    </lineage>
</organism>
<sequence>MNAEQPMGAGQLGGALRALRDQLRSLGCADRDN</sequence>
<dbReference type="Proteomes" id="UP000280455">
    <property type="component" value="Chromosome"/>
</dbReference>
<proteinExistence type="predicted"/>
<dbReference type="AlphaFoldDB" id="A0AAD0ZHZ3"/>
<evidence type="ECO:0000313" key="2">
    <source>
        <dbReference type="Proteomes" id="UP000280455"/>
    </source>
</evidence>
<name>A0AAD0ZHZ3_9PSED</name>